<evidence type="ECO:0000313" key="4">
    <source>
        <dbReference type="Proteomes" id="UP001589611"/>
    </source>
</evidence>
<feature type="chain" id="PRO_5045179502" description="Lipoprotein LpqH" evidence="2">
    <location>
        <begin position="28"/>
        <end position="176"/>
    </location>
</feature>
<feature type="signal peptide" evidence="2">
    <location>
        <begin position="1"/>
        <end position="27"/>
    </location>
</feature>
<evidence type="ECO:0000256" key="2">
    <source>
        <dbReference type="SAM" id="SignalP"/>
    </source>
</evidence>
<dbReference type="Proteomes" id="UP001589611">
    <property type="component" value="Unassembled WGS sequence"/>
</dbReference>
<reference evidence="3 4" key="1">
    <citation type="submission" date="2024-09" db="EMBL/GenBank/DDBJ databases">
        <authorList>
            <person name="Sun Q."/>
            <person name="Mori K."/>
        </authorList>
    </citation>
    <scope>NUCLEOTIDE SEQUENCE [LARGE SCALE GENOMIC DNA]</scope>
    <source>
        <strain evidence="3 4">JCM 1342</strain>
    </source>
</reference>
<proteinExistence type="predicted"/>
<name>A0ABV5T1A8_9MICO</name>
<keyword evidence="4" id="KW-1185">Reference proteome</keyword>
<comment type="caution">
    <text evidence="3">The sequence shown here is derived from an EMBL/GenBank/DDBJ whole genome shotgun (WGS) entry which is preliminary data.</text>
</comment>
<evidence type="ECO:0000256" key="1">
    <source>
        <dbReference type="SAM" id="MobiDB-lite"/>
    </source>
</evidence>
<sequence length="176" mass="17474">MRAPRHTIPSLGAVALLILALSGCAGAGANTGAPSSAGEPSDPPRNVDAAQSPTARNGEATFSAGGRDFTIDLAVCSVYEAGDVLLGGPANEVGTDATGYLDGDSTVLDSQAYGEFRIDIGADGPLQSTDDFLALGNSLGGAFALSDDGAGYLITASAWNAQGDDLGEATLAFTCS</sequence>
<dbReference type="EMBL" id="JBHMBE010000002">
    <property type="protein sequence ID" value="MFB9645421.1"/>
    <property type="molecule type" value="Genomic_DNA"/>
</dbReference>
<evidence type="ECO:0000313" key="3">
    <source>
        <dbReference type="EMBL" id="MFB9645421.1"/>
    </source>
</evidence>
<organism evidence="3 4">
    <name type="scientific">Microbacterium terregens</name>
    <dbReference type="NCBI Taxonomy" id="69363"/>
    <lineage>
        <taxon>Bacteria</taxon>
        <taxon>Bacillati</taxon>
        <taxon>Actinomycetota</taxon>
        <taxon>Actinomycetes</taxon>
        <taxon>Micrococcales</taxon>
        <taxon>Microbacteriaceae</taxon>
        <taxon>Microbacterium</taxon>
    </lineage>
</organism>
<keyword evidence="2" id="KW-0732">Signal</keyword>
<feature type="region of interest" description="Disordered" evidence="1">
    <location>
        <begin position="29"/>
        <end position="61"/>
    </location>
</feature>
<accession>A0ABV5T1A8</accession>
<protein>
    <recommendedName>
        <fullName evidence="5">Lipoprotein LpqH</fullName>
    </recommendedName>
</protein>
<evidence type="ECO:0008006" key="5">
    <source>
        <dbReference type="Google" id="ProtNLM"/>
    </source>
</evidence>
<dbReference type="PROSITE" id="PS51257">
    <property type="entry name" value="PROKAR_LIPOPROTEIN"/>
    <property type="match status" value="1"/>
</dbReference>
<gene>
    <name evidence="3" type="ORF">ACFFPJ_06390</name>
</gene>
<dbReference type="RefSeq" id="WP_344714495.1">
    <property type="nucleotide sequence ID" value="NZ_BAAAWH010000001.1"/>
</dbReference>